<proteinExistence type="predicted"/>
<feature type="transmembrane region" description="Helical" evidence="1">
    <location>
        <begin position="39"/>
        <end position="56"/>
    </location>
</feature>
<sequence length="81" mass="8922">MKGHIMTENIETIVITDEEIAPTRFEKIKTAAKQVDPKVYGAAAIAVIAAVGFAAYKRIENFEEREEARLAEAAIEETAEV</sequence>
<name>A0A2P1JY53_9CAUD</name>
<reference evidence="2 3" key="1">
    <citation type="submission" date="2018-02" db="EMBL/GenBank/DDBJ databases">
        <authorList>
            <person name="Aull H.G."/>
            <person name="Garlena R.A."/>
            <person name="Russell D.A."/>
            <person name="Pop W.H."/>
            <person name="Jacobs-Sera D."/>
            <person name="Hatfull G.F."/>
        </authorList>
    </citation>
    <scope>NUCLEOTIDE SEQUENCE [LARGE SCALE GENOMIC DNA]</scope>
</reference>
<evidence type="ECO:0000256" key="1">
    <source>
        <dbReference type="SAM" id="Phobius"/>
    </source>
</evidence>
<keyword evidence="1" id="KW-0472">Membrane</keyword>
<keyword evidence="1" id="KW-1133">Transmembrane helix</keyword>
<accession>A0A2P1JY53</accession>
<protein>
    <submittedName>
        <fullName evidence="2">Uncharacterized protein</fullName>
    </submittedName>
</protein>
<organism evidence="2 3">
    <name type="scientific">Gordonia phage Gravy</name>
    <dbReference type="NCBI Taxonomy" id="2094133"/>
    <lineage>
        <taxon>Viruses</taxon>
        <taxon>Duplodnaviria</taxon>
        <taxon>Heunggongvirae</taxon>
        <taxon>Uroviricota</taxon>
        <taxon>Caudoviricetes</taxon>
        <taxon>Deejayvirinae</taxon>
        <taxon>Tanisvirus</taxon>
        <taxon>Tanisvirus tanis</taxon>
    </lineage>
</organism>
<gene>
    <name evidence="2" type="primary">51</name>
    <name evidence="2" type="ORF">PBI_GRAVY_51</name>
</gene>
<evidence type="ECO:0000313" key="2">
    <source>
        <dbReference type="EMBL" id="AVO25291.1"/>
    </source>
</evidence>
<dbReference type="Proteomes" id="UP000240261">
    <property type="component" value="Segment"/>
</dbReference>
<evidence type="ECO:0000313" key="3">
    <source>
        <dbReference type="Proteomes" id="UP000240261"/>
    </source>
</evidence>
<keyword evidence="1" id="KW-0812">Transmembrane</keyword>
<dbReference type="EMBL" id="MG962368">
    <property type="protein sequence ID" value="AVO25291.1"/>
    <property type="molecule type" value="Genomic_DNA"/>
</dbReference>